<dbReference type="GO" id="GO:0005739">
    <property type="term" value="C:mitochondrion"/>
    <property type="evidence" value="ECO:0007669"/>
    <property type="project" value="UniProtKB-SubCell"/>
</dbReference>
<evidence type="ECO:0000256" key="6">
    <source>
        <dbReference type="ARBA" id="ARBA00031181"/>
    </source>
</evidence>
<evidence type="ECO:0000256" key="3">
    <source>
        <dbReference type="ARBA" id="ARBA00011915"/>
    </source>
</evidence>
<dbReference type="OrthoDB" id="1737613at2759"/>
<keyword evidence="5" id="KW-0496">Mitochondrion</keyword>
<dbReference type="Proteomes" id="UP000078561">
    <property type="component" value="Unassembled WGS sequence"/>
</dbReference>
<dbReference type="AlphaFoldDB" id="A0A168PHI8"/>
<dbReference type="SUPFAM" id="SSF52096">
    <property type="entry name" value="ClpP/crotonase"/>
    <property type="match status" value="1"/>
</dbReference>
<name>A0A168PHI8_ABSGL</name>
<evidence type="ECO:0000259" key="7">
    <source>
        <dbReference type="Pfam" id="PF16113"/>
    </source>
</evidence>
<dbReference type="FunCoup" id="A0A168PHI8">
    <property type="interactions" value="535"/>
</dbReference>
<dbReference type="Gene3D" id="3.90.226.10">
    <property type="entry name" value="2-enoyl-CoA Hydratase, Chain A, domain 1"/>
    <property type="match status" value="1"/>
</dbReference>
<evidence type="ECO:0000313" key="9">
    <source>
        <dbReference type="Proteomes" id="UP000078561"/>
    </source>
</evidence>
<dbReference type="STRING" id="4829.A0A168PHI8"/>
<dbReference type="InterPro" id="IPR032259">
    <property type="entry name" value="HIBYL-CoA-H"/>
</dbReference>
<evidence type="ECO:0000256" key="5">
    <source>
        <dbReference type="ARBA" id="ARBA00023128"/>
    </source>
</evidence>
<dbReference type="CDD" id="cd06558">
    <property type="entry name" value="crotonase-like"/>
    <property type="match status" value="1"/>
</dbReference>
<comment type="subcellular location">
    <subcellularLocation>
        <location evidence="2">Mitochondrion</location>
    </subcellularLocation>
</comment>
<evidence type="ECO:0000256" key="2">
    <source>
        <dbReference type="ARBA" id="ARBA00004173"/>
    </source>
</evidence>
<organism evidence="8">
    <name type="scientific">Absidia glauca</name>
    <name type="common">Pin mould</name>
    <dbReference type="NCBI Taxonomy" id="4829"/>
    <lineage>
        <taxon>Eukaryota</taxon>
        <taxon>Fungi</taxon>
        <taxon>Fungi incertae sedis</taxon>
        <taxon>Mucoromycota</taxon>
        <taxon>Mucoromycotina</taxon>
        <taxon>Mucoromycetes</taxon>
        <taxon>Mucorales</taxon>
        <taxon>Cunninghamellaceae</taxon>
        <taxon>Absidia</taxon>
    </lineage>
</organism>
<feature type="domain" description="Enoyl-CoA hydratase/isomerase" evidence="7">
    <location>
        <begin position="79"/>
        <end position="411"/>
    </location>
</feature>
<evidence type="ECO:0000256" key="4">
    <source>
        <dbReference type="ARBA" id="ARBA00022801"/>
    </source>
</evidence>
<protein>
    <recommendedName>
        <fullName evidence="3">3-hydroxyisobutyryl-CoA hydrolase</fullName>
        <ecNumber evidence="3">3.1.2.4</ecNumber>
    </recommendedName>
    <alternativeName>
        <fullName evidence="6">3-hydroxyisobutyryl-coenzyme A hydrolase</fullName>
    </alternativeName>
</protein>
<dbReference type="OMA" id="EVFTMEY"/>
<evidence type="ECO:0000313" key="8">
    <source>
        <dbReference type="EMBL" id="SAM02398.1"/>
    </source>
</evidence>
<dbReference type="NCBIfam" id="NF004127">
    <property type="entry name" value="PRK05617.1"/>
    <property type="match status" value="1"/>
</dbReference>
<keyword evidence="9" id="KW-1185">Reference proteome</keyword>
<dbReference type="PANTHER" id="PTHR43176:SF3">
    <property type="entry name" value="3-HYDROXYISOBUTYRYL-COA HYDROLASE, MITOCHONDRIAL"/>
    <property type="match status" value="1"/>
</dbReference>
<accession>A0A168PHI8</accession>
<dbReference type="EMBL" id="LT553838">
    <property type="protein sequence ID" value="SAM02398.1"/>
    <property type="molecule type" value="Genomic_DNA"/>
</dbReference>
<evidence type="ECO:0000256" key="1">
    <source>
        <dbReference type="ARBA" id="ARBA00001709"/>
    </source>
</evidence>
<dbReference type="GO" id="GO:0003860">
    <property type="term" value="F:3-hydroxyisobutyryl-CoA hydrolase activity"/>
    <property type="evidence" value="ECO:0007669"/>
    <property type="project" value="UniProtKB-EC"/>
</dbReference>
<dbReference type="PANTHER" id="PTHR43176">
    <property type="entry name" value="3-HYDROXYISOBUTYRYL-COA HYDROLASE-RELATED"/>
    <property type="match status" value="1"/>
</dbReference>
<reference evidence="8" key="1">
    <citation type="submission" date="2016-04" db="EMBL/GenBank/DDBJ databases">
        <authorList>
            <person name="Evans L.H."/>
            <person name="Alamgir A."/>
            <person name="Owens N."/>
            <person name="Weber N.D."/>
            <person name="Virtaneva K."/>
            <person name="Barbian K."/>
            <person name="Babar A."/>
            <person name="Rosenke K."/>
        </authorList>
    </citation>
    <scope>NUCLEOTIDE SEQUENCE [LARGE SCALE GENOMIC DNA]</scope>
    <source>
        <strain evidence="8">CBS 101.48</strain>
    </source>
</reference>
<dbReference type="InParanoid" id="A0A168PHI8"/>
<proteinExistence type="predicted"/>
<gene>
    <name evidence="8" type="primary">ABSGL_08184.1 scaffold 9707</name>
</gene>
<keyword evidence="4" id="KW-0378">Hydrolase</keyword>
<comment type="catalytic activity">
    <reaction evidence="1">
        <text>3-hydroxy-2-methylpropanoyl-CoA + H2O = 3-hydroxy-2-methylpropanoate + CoA + H(+)</text>
        <dbReference type="Rhea" id="RHEA:20888"/>
        <dbReference type="ChEBI" id="CHEBI:11805"/>
        <dbReference type="ChEBI" id="CHEBI:15377"/>
        <dbReference type="ChEBI" id="CHEBI:15378"/>
        <dbReference type="ChEBI" id="CHEBI:57287"/>
        <dbReference type="ChEBI" id="CHEBI:57340"/>
        <dbReference type="EC" id="3.1.2.4"/>
    </reaction>
</comment>
<sequence>MNRWTLARNCLSNPYKSFSITRLPLVRPTFHLNRMAGVSLSTRRISSSASPPSMAATQEAPQAAPLVQSQNVSGGLYEFLLNRPTKMNALNFEMIRAISAQLKAWEKSDKVKVVTVKSDPGVAFCAGGDVKAVVDYSKEGQPEKAFQFFKEEYQLDHMISTLDTPYIAIMDGVTMGGGVGLSAHAAFRIATENTLFAMPETKIGFFPDVGGSFFLSRLDGYLGVYLGLTGKRLKGTDVLYAGVATHYVPSDRLAALESHLASLENPDHDAVNRAIDMFAGDLDQAPAYSLGRGIRGAIDRCFHFDHMDDVMAAIRKEQEHPDLSAWAQETLKYLTSMSPTSLTVALEGLRRGRSQSIAQCFQMEFHLLQKFLVNHDMHEGVYKTLVYRGQTSHWQPPTLADIDRDAILQKYFEAPSPWPTLSMVATKDFSQYPYRQYCLPTEQDIKDVVMKQHWSSPDQVVDHFVDQRQGKQGVKQKVAEILAGRTRQQDATLVWID</sequence>
<dbReference type="EC" id="3.1.2.4" evidence="3"/>
<dbReference type="InterPro" id="IPR029045">
    <property type="entry name" value="ClpP/crotonase-like_dom_sf"/>
</dbReference>
<dbReference type="GO" id="GO:0006574">
    <property type="term" value="P:L-valine catabolic process"/>
    <property type="evidence" value="ECO:0007669"/>
    <property type="project" value="TreeGrafter"/>
</dbReference>
<dbReference type="FunFam" id="3.90.226.10:FF:000026">
    <property type="entry name" value="3-hydroxyisobutyryl-CoA hydrolase, mitochondrial"/>
    <property type="match status" value="1"/>
</dbReference>
<dbReference type="Pfam" id="PF16113">
    <property type="entry name" value="ECH_2"/>
    <property type="match status" value="1"/>
</dbReference>
<dbReference type="InterPro" id="IPR045004">
    <property type="entry name" value="ECH_dom"/>
</dbReference>